<dbReference type="STRING" id="4781.A0A0P1AZ12"/>
<reference evidence="2" key="1">
    <citation type="submission" date="2014-09" db="EMBL/GenBank/DDBJ databases">
        <authorList>
            <person name="Sharma Rahul"/>
            <person name="Thines Marco"/>
        </authorList>
    </citation>
    <scope>NUCLEOTIDE SEQUENCE [LARGE SCALE GENOMIC DNA]</scope>
</reference>
<sequence length="734" mass="82720">MNGYLRSKCSSEQQLLNEFAKLLETKEVASRKMADLLRALTFFFTSAARGSRLPFSLLSGLCVLLPQLKDKREYLLLKDEQQRIARITICLLSRLIDQLEIETTNRKNLQQLNWDQSAEPVEQLLHDFMLLLEATVMNPCGLLMPRQRATMRLYAQLCRNFNKRQQLTTYITTLLQQSPVLALDDVSAGGKGKRSLPLTHAHFGAIAGACHALRFHTTPDEQITVVNSLVQLAFMLPASIAARHAAKTLLSLLTSSLLSEDRTPQAVTVAESIEAYLLKARPRTLLGGDSLTSVYLLRLCGLLFRSSLSQSQHSQNSAGVNSDVLNHDLASLATSPGKTAQQVTNFRSFLVSEAMKTQFRDYFIGSIQESMTSRRSDDTDVSPTVLLIAVEEILLGTSPEDCYKKQPSAASKNIFDLVTAVLLSLLPAQKDLSRLTRKSVTLHRVCRAVQFVAERMDAAVLQINKSSDQKIECDIFSNQLISCIHLLTKYGNDFVACEAFRAFVWLLPRCNSSCDERSDINDWETLFLQLNSLPFHRIQPERRAAIAWTLFRRCVTTPIQYEYKIEALHLLGCLRMVLAWFRARPCVWHAAMLTAIWQTALCDDFLEQLGNDVFLSINELLDYQRLPSDNAAADCLVVKQSTLQFLNQRDVCLRFAVRKEAWHRPLIMRLMKQICLETSTSQRLGIQALSNLCVEAKVQKLDSLADQVNCILSMDTLKNDLKGKQPRLIAEVSK</sequence>
<dbReference type="RefSeq" id="XP_024582423.1">
    <property type="nucleotide sequence ID" value="XM_024716867.1"/>
</dbReference>
<organism evidence="1 2">
    <name type="scientific">Plasmopara halstedii</name>
    <name type="common">Downy mildew of sunflower</name>
    <dbReference type="NCBI Taxonomy" id="4781"/>
    <lineage>
        <taxon>Eukaryota</taxon>
        <taxon>Sar</taxon>
        <taxon>Stramenopiles</taxon>
        <taxon>Oomycota</taxon>
        <taxon>Peronosporomycetes</taxon>
        <taxon>Peronosporales</taxon>
        <taxon>Peronosporaceae</taxon>
        <taxon>Plasmopara</taxon>
    </lineage>
</organism>
<dbReference type="GeneID" id="36397432"/>
<evidence type="ECO:0000313" key="1">
    <source>
        <dbReference type="EMBL" id="CEG46054.1"/>
    </source>
</evidence>
<dbReference type="OMA" id="NEINHPF"/>
<dbReference type="Proteomes" id="UP000054928">
    <property type="component" value="Unassembled WGS sequence"/>
</dbReference>
<keyword evidence="2" id="KW-1185">Reference proteome</keyword>
<dbReference type="OrthoDB" id="63077at2759"/>
<dbReference type="EMBL" id="CCYD01001884">
    <property type="protein sequence ID" value="CEG46054.1"/>
    <property type="molecule type" value="Genomic_DNA"/>
</dbReference>
<proteinExistence type="predicted"/>
<accession>A0A0P1AZ12</accession>
<evidence type="ECO:0000313" key="2">
    <source>
        <dbReference type="Proteomes" id="UP000054928"/>
    </source>
</evidence>
<dbReference type="AlphaFoldDB" id="A0A0P1AZ12"/>
<name>A0A0P1AZ12_PLAHL</name>
<protein>
    <submittedName>
        <fullName evidence="1">Uncharacterized protein</fullName>
    </submittedName>
</protein>